<evidence type="ECO:0000313" key="3">
    <source>
        <dbReference type="Proteomes" id="UP001431209"/>
    </source>
</evidence>
<organism evidence="2 3">
    <name type="scientific">Acrasis kona</name>
    <dbReference type="NCBI Taxonomy" id="1008807"/>
    <lineage>
        <taxon>Eukaryota</taxon>
        <taxon>Discoba</taxon>
        <taxon>Heterolobosea</taxon>
        <taxon>Tetramitia</taxon>
        <taxon>Eutetramitia</taxon>
        <taxon>Acrasidae</taxon>
        <taxon>Acrasis</taxon>
    </lineage>
</organism>
<accession>A0AAW2YM26</accession>
<feature type="compositionally biased region" description="Basic and acidic residues" evidence="1">
    <location>
        <begin position="438"/>
        <end position="449"/>
    </location>
</feature>
<comment type="caution">
    <text evidence="2">The sequence shown here is derived from an EMBL/GenBank/DDBJ whole genome shotgun (WGS) entry which is preliminary data.</text>
</comment>
<feature type="compositionally biased region" description="Basic and acidic residues" evidence="1">
    <location>
        <begin position="363"/>
        <end position="377"/>
    </location>
</feature>
<feature type="region of interest" description="Disordered" evidence="1">
    <location>
        <begin position="207"/>
        <end position="231"/>
    </location>
</feature>
<name>A0AAW2YM26_9EUKA</name>
<feature type="compositionally biased region" description="Polar residues" evidence="1">
    <location>
        <begin position="329"/>
        <end position="354"/>
    </location>
</feature>
<gene>
    <name evidence="2" type="ORF">AKO1_005398</name>
</gene>
<feature type="compositionally biased region" description="Polar residues" evidence="1">
    <location>
        <begin position="215"/>
        <end position="228"/>
    </location>
</feature>
<keyword evidence="3" id="KW-1185">Reference proteome</keyword>
<feature type="region of interest" description="Disordered" evidence="1">
    <location>
        <begin position="438"/>
        <end position="457"/>
    </location>
</feature>
<evidence type="ECO:0000313" key="2">
    <source>
        <dbReference type="EMBL" id="KAL0477915.1"/>
    </source>
</evidence>
<proteinExistence type="predicted"/>
<feature type="compositionally biased region" description="Polar residues" evidence="1">
    <location>
        <begin position="248"/>
        <end position="276"/>
    </location>
</feature>
<feature type="compositionally biased region" description="Polar residues" evidence="1">
    <location>
        <begin position="300"/>
        <end position="322"/>
    </location>
</feature>
<feature type="region of interest" description="Disordered" evidence="1">
    <location>
        <begin position="244"/>
        <end position="392"/>
    </location>
</feature>
<protein>
    <submittedName>
        <fullName evidence="2">Uncharacterized protein</fullName>
    </submittedName>
</protein>
<dbReference type="EMBL" id="JAOPGA020000280">
    <property type="protein sequence ID" value="KAL0477915.1"/>
    <property type="molecule type" value="Genomic_DNA"/>
</dbReference>
<dbReference type="AlphaFoldDB" id="A0AAW2YM26"/>
<evidence type="ECO:0000256" key="1">
    <source>
        <dbReference type="SAM" id="MobiDB-lite"/>
    </source>
</evidence>
<sequence length="765" mass="86109">MHLSEGRTRFISGGRLFKGIGGPPESPARSSTVKIQKTPKKPTTYAEQHVNQYSTYSAAKRVGITPKKNHYNNATNISDVIMTEPPKQEEITLEGITLFVYEVKNSSWKFTCSGTLHIAPSTNQDGVADYSHMKVLIIDKDNETQLSGLLSTRNLPNVQEQELFHVWRKGPGSLFEDENAYAIQVTSIQQSQQLCELYDDMLTREGLPPRRHLKSSPSSSVTHPQQSGEVPEEMFVLRPIHRPASPVDEQQPQFTTPPRKQSTSNQGSPRSRTPLTKSMLDYTVDTPSQFPVHTTRPKSPLTTHIRSKSPSITDVVVRSQSPHQRDNRSPSSVASFNKQQIVKSEQSSRRNSLGSPAVTPKSVKIENKSLLEERGNEDSFDDESDVGDSLSHQEKQIVDRNLANSTFKGDLSILDYERILLDVIENITNRHMRLHDGDAIPHHPHHSDEPSLNTSDIIDNNPLVNSYQTAVRYLMGKHCEELKQQVTDHIKWLTGLCLSGSIGTFMPNHTFNQNESNKVAISRMEDAAKSLCELDRSLCNRVSNLSDYYSTMTKCLSKDMYYSECYLRDGLGVMAFNTKNSFCVVSKEKYNLEMYLAGDQFAHSNVCAVTKIRVNFEGRDIQHQCIQLQYDKEREASKLSFPVVISGNMDDSTLEASPFDESDINELSGPAHICTAPLRISFMSTNPNIDGNKNSSTKPKRHVYHMLINIPLIIFEYQSSVDRIYAPIKEKVTSTVVSLPIQFRSVSLFSHRTISRFASTTSMNE</sequence>
<reference evidence="2 3" key="1">
    <citation type="submission" date="2024-03" db="EMBL/GenBank/DDBJ databases">
        <title>The Acrasis kona genome and developmental transcriptomes reveal deep origins of eukaryotic multicellular pathways.</title>
        <authorList>
            <person name="Sheikh S."/>
            <person name="Fu C.-J."/>
            <person name="Brown M.W."/>
            <person name="Baldauf S.L."/>
        </authorList>
    </citation>
    <scope>NUCLEOTIDE SEQUENCE [LARGE SCALE GENOMIC DNA]</scope>
    <source>
        <strain evidence="2 3">ATCC MYA-3509</strain>
    </source>
</reference>
<dbReference type="Proteomes" id="UP001431209">
    <property type="component" value="Unassembled WGS sequence"/>
</dbReference>